<protein>
    <submittedName>
        <fullName evidence="3">Alpha/beta hydrolase</fullName>
    </submittedName>
</protein>
<dbReference type="RefSeq" id="WP_106756948.1">
    <property type="nucleotide sequence ID" value="NZ_PXWF02000114.1"/>
</dbReference>
<dbReference type="Pfam" id="PF00561">
    <property type="entry name" value="Abhydrolase_1"/>
    <property type="match status" value="1"/>
</dbReference>
<dbReference type="InterPro" id="IPR029058">
    <property type="entry name" value="AB_hydrolase_fold"/>
</dbReference>
<keyword evidence="1" id="KW-0732">Signal</keyword>
<evidence type="ECO:0000313" key="4">
    <source>
        <dbReference type="Proteomes" id="UP000241421"/>
    </source>
</evidence>
<gene>
    <name evidence="3" type="ORF">C7C56_008180</name>
</gene>
<dbReference type="PANTHER" id="PTHR43798:SF33">
    <property type="entry name" value="HYDROLASE, PUTATIVE (AFU_ORTHOLOGUE AFUA_2G14860)-RELATED"/>
    <property type="match status" value="1"/>
</dbReference>
<feature type="signal peptide" evidence="1">
    <location>
        <begin position="1"/>
        <end position="27"/>
    </location>
</feature>
<dbReference type="GO" id="GO:0016787">
    <property type="term" value="F:hydrolase activity"/>
    <property type="evidence" value="ECO:0007669"/>
    <property type="project" value="UniProtKB-KW"/>
</dbReference>
<name>A0A2U2HNL8_9BURK</name>
<evidence type="ECO:0000313" key="3">
    <source>
        <dbReference type="EMBL" id="PWF49097.1"/>
    </source>
</evidence>
<accession>A0A2U2HNL8</accession>
<evidence type="ECO:0000259" key="2">
    <source>
        <dbReference type="Pfam" id="PF00561"/>
    </source>
</evidence>
<evidence type="ECO:0000256" key="1">
    <source>
        <dbReference type="SAM" id="SignalP"/>
    </source>
</evidence>
<dbReference type="AlphaFoldDB" id="A0A2U2HNL8"/>
<reference evidence="3 4" key="1">
    <citation type="submission" date="2018-04" db="EMBL/GenBank/DDBJ databases">
        <title>Massilia violaceinigra sp. nov., a novel purple-pigmented bacterium isolated from Tianshan glacier, Xinjiang, China.</title>
        <authorList>
            <person name="Wang H."/>
        </authorList>
    </citation>
    <scope>NUCLEOTIDE SEQUENCE [LARGE SCALE GENOMIC DNA]</scope>
    <source>
        <strain evidence="3 4">B448-2</strain>
    </source>
</reference>
<dbReference type="InterPro" id="IPR000073">
    <property type="entry name" value="AB_hydrolase_1"/>
</dbReference>
<dbReference type="PANTHER" id="PTHR43798">
    <property type="entry name" value="MONOACYLGLYCEROL LIPASE"/>
    <property type="match status" value="1"/>
</dbReference>
<dbReference type="GO" id="GO:0016020">
    <property type="term" value="C:membrane"/>
    <property type="evidence" value="ECO:0007669"/>
    <property type="project" value="TreeGrafter"/>
</dbReference>
<feature type="domain" description="AB hydrolase-1" evidence="2">
    <location>
        <begin position="52"/>
        <end position="179"/>
    </location>
</feature>
<dbReference type="InterPro" id="IPR050266">
    <property type="entry name" value="AB_hydrolase_sf"/>
</dbReference>
<dbReference type="SUPFAM" id="SSF53474">
    <property type="entry name" value="alpha/beta-Hydrolases"/>
    <property type="match status" value="1"/>
</dbReference>
<feature type="chain" id="PRO_5015663758" evidence="1">
    <location>
        <begin position="28"/>
        <end position="421"/>
    </location>
</feature>
<dbReference type="EMBL" id="PXWF02000114">
    <property type="protein sequence ID" value="PWF49097.1"/>
    <property type="molecule type" value="Genomic_DNA"/>
</dbReference>
<dbReference type="OrthoDB" id="7185741at2"/>
<keyword evidence="4" id="KW-1185">Reference proteome</keyword>
<proteinExistence type="predicted"/>
<keyword evidence="3" id="KW-0378">Hydrolase</keyword>
<dbReference type="Proteomes" id="UP000241421">
    <property type="component" value="Unassembled WGS sequence"/>
</dbReference>
<organism evidence="3 4">
    <name type="scientific">Massilia glaciei</name>
    <dbReference type="NCBI Taxonomy" id="1524097"/>
    <lineage>
        <taxon>Bacteria</taxon>
        <taxon>Pseudomonadati</taxon>
        <taxon>Pseudomonadota</taxon>
        <taxon>Betaproteobacteria</taxon>
        <taxon>Burkholderiales</taxon>
        <taxon>Oxalobacteraceae</taxon>
        <taxon>Telluria group</taxon>
        <taxon>Massilia</taxon>
    </lineage>
</organism>
<dbReference type="Gene3D" id="3.40.50.1820">
    <property type="entry name" value="alpha/beta hydrolase"/>
    <property type="match status" value="1"/>
</dbReference>
<comment type="caution">
    <text evidence="3">The sequence shown here is derived from an EMBL/GenBank/DDBJ whole genome shotgun (WGS) entry which is preliminary data.</text>
</comment>
<sequence>MSYLFKRQMAALLLALAGAGVLTSAAAAEFDGMLDVGAGKLHVVQGGSGPYTVVFEAGFGSDLGVWRKVAPQVAKNARVVMYSRAGTGNSPARTAPLGPGQSSAELARLLAQAKAAPPYILVGHSYGGFVIRQFAAAHPEQVAGMVFVDPADEGLELALKRVDAARVARDQRAMAGFVPPRYAADLKLVQQILDEGKLPAMAALPDVAAVLLTSVKARDGAEFFQETPAAVRIKRERHQAFFSQFSNGAHVVTANSGHNIHLQQPELVIGAIGQVIDAAAQAAERRAQQLARQALMAELEKAAALLGARQGAGAGALVVAALKQSRLGESDINTLGFDVINKGKQPVLAELILKYNAQAFAQSANAADSHGEALLGLRRAAEARQQFERALALARAGGAGERALAAYQSNLDKAEKALRQP</sequence>